<comment type="caution">
    <text evidence="1">The sequence shown here is derived from an EMBL/GenBank/DDBJ whole genome shotgun (WGS) entry which is preliminary data.</text>
</comment>
<organism evidence="1 2">
    <name type="scientific">Aurantibacter aestuarii</name>
    <dbReference type="NCBI Taxonomy" id="1266046"/>
    <lineage>
        <taxon>Bacteria</taxon>
        <taxon>Pseudomonadati</taxon>
        <taxon>Bacteroidota</taxon>
        <taxon>Flavobacteriia</taxon>
        <taxon>Flavobacteriales</taxon>
        <taxon>Flavobacteriaceae</taxon>
        <taxon>Aurantibacter</taxon>
    </lineage>
</organism>
<protein>
    <submittedName>
        <fullName evidence="1">Kdo domain containing protein</fullName>
    </submittedName>
</protein>
<proteinExistence type="predicted"/>
<evidence type="ECO:0000313" key="1">
    <source>
        <dbReference type="EMBL" id="PSG88652.1"/>
    </source>
</evidence>
<dbReference type="EMBL" id="PXOQ01000009">
    <property type="protein sequence ID" value="PSG88652.1"/>
    <property type="molecule type" value="Genomic_DNA"/>
</dbReference>
<name>A0A2T1N9Y1_9FLAO</name>
<dbReference type="Proteomes" id="UP000238426">
    <property type="component" value="Unassembled WGS sequence"/>
</dbReference>
<evidence type="ECO:0000313" key="2">
    <source>
        <dbReference type="Proteomes" id="UP000238426"/>
    </source>
</evidence>
<keyword evidence="2" id="KW-1185">Reference proteome</keyword>
<reference evidence="1 2" key="1">
    <citation type="submission" date="2018-03" db="EMBL/GenBank/DDBJ databases">
        <title>Mesoflavibacter sp. HG37 and Mesoflavibacter sp. HG96 sp.nov., two marine bacteria isolated from seawater of Western Pacific Ocean.</title>
        <authorList>
            <person name="Cheng H."/>
            <person name="Wu Y.-H."/>
            <person name="Guo L.-L."/>
            <person name="Xu X.-W."/>
        </authorList>
    </citation>
    <scope>NUCLEOTIDE SEQUENCE [LARGE SCALE GENOMIC DNA]</scope>
    <source>
        <strain evidence="1 2">KCTC 32269</strain>
    </source>
</reference>
<dbReference type="RefSeq" id="WP_106463792.1">
    <property type="nucleotide sequence ID" value="NZ_PXOQ01000009.1"/>
</dbReference>
<dbReference type="OrthoDB" id="9773772at2"/>
<dbReference type="Pfam" id="PF06293">
    <property type="entry name" value="Kdo"/>
    <property type="match status" value="1"/>
</dbReference>
<sequence>MKREIHSKYLNKSSHLDNFVINFSTQGESFGNQDRNSLKLFNLDGEILNVKSFKVPNVINKVAYRFLRKSKAERSYNYANKLIDLNIGTPQPVAFYEFKSAFFFGKSYYISHQIDCDITFRELTKDFNIPNHEAILRAFTRFTYKLHENNVNFLDHSPGNTLINFNNGNYEFYLVDLNRMNFKPLSFNERIKNFSKLAVHQSIIEVMSDEYAKCINEDYDKVFQLMWKYTNNFQEKYHRKRRLKKKIKFWKK</sequence>
<dbReference type="AlphaFoldDB" id="A0A2T1N9Y1"/>
<accession>A0A2T1N9Y1</accession>
<gene>
    <name evidence="1" type="ORF">C7H52_10185</name>
</gene>